<accession>A0ABM7PGQ4</accession>
<gene>
    <name evidence="2" type="ORF">DSLASN_24070</name>
</gene>
<sequence>MLEKRQSVARPKNTTYKAKKKTGAASFPGAPCSVAALFAWGMARNEPLTQEKLTMLLLKIRFSNPFFLD</sequence>
<dbReference type="RefSeq" id="WP_236893059.1">
    <property type="nucleotide sequence ID" value="NZ_AP024488.1"/>
</dbReference>
<keyword evidence="3" id="KW-1185">Reference proteome</keyword>
<dbReference type="EMBL" id="AP024488">
    <property type="protein sequence ID" value="BCS96775.1"/>
    <property type="molecule type" value="Genomic_DNA"/>
</dbReference>
<dbReference type="Proteomes" id="UP001320148">
    <property type="component" value="Chromosome"/>
</dbReference>
<proteinExistence type="predicted"/>
<protein>
    <submittedName>
        <fullName evidence="2">Uncharacterized protein</fullName>
    </submittedName>
</protein>
<evidence type="ECO:0000313" key="3">
    <source>
        <dbReference type="Proteomes" id="UP001320148"/>
    </source>
</evidence>
<evidence type="ECO:0000313" key="2">
    <source>
        <dbReference type="EMBL" id="BCS96775.1"/>
    </source>
</evidence>
<name>A0ABM7PGQ4_9BACT</name>
<reference evidence="2 3" key="1">
    <citation type="submission" date="2021-02" db="EMBL/GenBank/DDBJ databases">
        <title>Complete genome of Desulfoluna sp. strain ASN36.</title>
        <authorList>
            <person name="Takahashi A."/>
            <person name="Kojima H."/>
            <person name="Fukui M."/>
        </authorList>
    </citation>
    <scope>NUCLEOTIDE SEQUENCE [LARGE SCALE GENOMIC DNA]</scope>
    <source>
        <strain evidence="2 3">ASN36</strain>
    </source>
</reference>
<organism evidence="2 3">
    <name type="scientific">Desulfoluna limicola</name>
    <dbReference type="NCBI Taxonomy" id="2810562"/>
    <lineage>
        <taxon>Bacteria</taxon>
        <taxon>Pseudomonadati</taxon>
        <taxon>Thermodesulfobacteriota</taxon>
        <taxon>Desulfobacteria</taxon>
        <taxon>Desulfobacterales</taxon>
        <taxon>Desulfolunaceae</taxon>
        <taxon>Desulfoluna</taxon>
    </lineage>
</organism>
<feature type="region of interest" description="Disordered" evidence="1">
    <location>
        <begin position="1"/>
        <end position="27"/>
    </location>
</feature>
<evidence type="ECO:0000256" key="1">
    <source>
        <dbReference type="SAM" id="MobiDB-lite"/>
    </source>
</evidence>